<dbReference type="GO" id="GO:0009228">
    <property type="term" value="P:thiamine biosynthetic process"/>
    <property type="evidence" value="ECO:0007669"/>
    <property type="project" value="InterPro"/>
</dbReference>
<evidence type="ECO:0000256" key="2">
    <source>
        <dbReference type="ARBA" id="ARBA00012135"/>
    </source>
</evidence>
<reference evidence="4" key="1">
    <citation type="submission" date="2022-07" db="EMBL/GenBank/DDBJ databases">
        <title>Description and genome-wide analysis of Profundicola chukchiensis gen. nov., sp. nov., marine bacteria isolated from bottom sediments of the Chukchi Sea.</title>
        <authorList>
            <person name="Romanenko L."/>
            <person name="Otstavnykh N."/>
            <person name="Kurilenko V."/>
            <person name="Eremeev V."/>
            <person name="Velansky P."/>
            <person name="Mikhailov V."/>
            <person name="Isaeva M."/>
        </authorList>
    </citation>
    <scope>NUCLEOTIDE SEQUENCE</scope>
    <source>
        <strain evidence="4">KMM 9713</strain>
    </source>
</reference>
<evidence type="ECO:0000313" key="4">
    <source>
        <dbReference type="EMBL" id="MDG4946320.1"/>
    </source>
</evidence>
<evidence type="ECO:0000313" key="5">
    <source>
        <dbReference type="Proteomes" id="UP001152599"/>
    </source>
</evidence>
<dbReference type="GO" id="GO:0008972">
    <property type="term" value="F:phosphomethylpyrimidine kinase activity"/>
    <property type="evidence" value="ECO:0007669"/>
    <property type="project" value="InterPro"/>
</dbReference>
<dbReference type="CDD" id="cd01169">
    <property type="entry name" value="HMPP_kinase"/>
    <property type="match status" value="1"/>
</dbReference>
<proteinExistence type="predicted"/>
<keyword evidence="4" id="KW-0418">Kinase</keyword>
<feature type="domain" description="Pyridoxamine kinase/Phosphomethylpyrimidine kinase" evidence="3">
    <location>
        <begin position="14"/>
        <end position="244"/>
    </location>
</feature>
<dbReference type="GO" id="GO:0008902">
    <property type="term" value="F:hydroxymethylpyrimidine kinase activity"/>
    <property type="evidence" value="ECO:0007669"/>
    <property type="project" value="UniProtKB-EC"/>
</dbReference>
<dbReference type="InterPro" id="IPR004399">
    <property type="entry name" value="HMP/HMP-P_kinase_dom"/>
</dbReference>
<keyword evidence="4" id="KW-0808">Transferase</keyword>
<name>A0A9X4RVY4_9FLAO</name>
<dbReference type="PANTHER" id="PTHR20858">
    <property type="entry name" value="PHOSPHOMETHYLPYRIMIDINE KINASE"/>
    <property type="match status" value="1"/>
</dbReference>
<organism evidence="4 5">
    <name type="scientific">Profundicola chukchiensis</name>
    <dbReference type="NCBI Taxonomy" id="2961959"/>
    <lineage>
        <taxon>Bacteria</taxon>
        <taxon>Pseudomonadati</taxon>
        <taxon>Bacteroidota</taxon>
        <taxon>Flavobacteriia</taxon>
        <taxon>Flavobacteriales</taxon>
        <taxon>Weeksellaceae</taxon>
        <taxon>Profundicola</taxon>
    </lineage>
</organism>
<dbReference type="EC" id="2.7.1.49" evidence="2"/>
<evidence type="ECO:0000256" key="1">
    <source>
        <dbReference type="ARBA" id="ARBA00004948"/>
    </source>
</evidence>
<dbReference type="RefSeq" id="WP_304420744.1">
    <property type="nucleotide sequence ID" value="NZ_JANCMU010000004.1"/>
</dbReference>
<gene>
    <name evidence="4" type="ORF">NMK71_07835</name>
</gene>
<dbReference type="InterPro" id="IPR029056">
    <property type="entry name" value="Ribokinase-like"/>
</dbReference>
<dbReference type="PANTHER" id="PTHR20858:SF17">
    <property type="entry name" value="HYDROXYMETHYLPYRIMIDINE_PHOSPHOMETHYLPYRIMIDINE KINASE THI20-RELATED"/>
    <property type="match status" value="1"/>
</dbReference>
<dbReference type="InterPro" id="IPR013749">
    <property type="entry name" value="PM/HMP-P_kinase-1"/>
</dbReference>
<keyword evidence="5" id="KW-1185">Reference proteome</keyword>
<comment type="pathway">
    <text evidence="1">Cofactor biosynthesis; thiamine diphosphate biosynthesis.</text>
</comment>
<accession>A0A9X4RVY4</accession>
<evidence type="ECO:0000259" key="3">
    <source>
        <dbReference type="Pfam" id="PF08543"/>
    </source>
</evidence>
<dbReference type="SUPFAM" id="SSF53613">
    <property type="entry name" value="Ribokinase-like"/>
    <property type="match status" value="1"/>
</dbReference>
<comment type="caution">
    <text evidence="4">The sequence shown here is derived from an EMBL/GenBank/DDBJ whole genome shotgun (WGS) entry which is preliminary data.</text>
</comment>
<dbReference type="GO" id="GO:0005829">
    <property type="term" value="C:cytosol"/>
    <property type="evidence" value="ECO:0007669"/>
    <property type="project" value="TreeGrafter"/>
</dbReference>
<dbReference type="Pfam" id="PF08543">
    <property type="entry name" value="Phos_pyr_kin"/>
    <property type="match status" value="1"/>
</dbReference>
<dbReference type="Gene3D" id="3.40.1190.20">
    <property type="match status" value="1"/>
</dbReference>
<dbReference type="AlphaFoldDB" id="A0A9X4RVY4"/>
<dbReference type="EMBL" id="JANCMU010000004">
    <property type="protein sequence ID" value="MDG4946320.1"/>
    <property type="molecule type" value="Genomic_DNA"/>
</dbReference>
<sequence>MDKLTYVLSVAGHDPSTGAGLTSDLKTMENHGVYGLSVCTALTIQNDVDFVKCHWIPVEQILEQIEILFKRFKISVVKIGIVESLENLKLILLKLKKLNPNIKVVLDPILKASAGFDFHSNEVQKAWMDIWKQCFIVTPNFDEIQQFNSKADWKSNLKEINQFTHVYLKGGHRNDKLGWDEVYLKFGEVISIAPKVNSVYQKHGSGCVLSTALASNLAFGVDLESACRNAKYYTEQFLNSHPSLLGVHLNIKKNDQ</sequence>
<protein>
    <recommendedName>
        <fullName evidence="2">hydroxymethylpyrimidine kinase</fullName>
        <ecNumber evidence="2">2.7.1.49</ecNumber>
    </recommendedName>
</protein>
<dbReference type="Proteomes" id="UP001152599">
    <property type="component" value="Unassembled WGS sequence"/>
</dbReference>